<dbReference type="RefSeq" id="WP_117314251.1">
    <property type="nucleotide sequence ID" value="NZ_JBHRUJ010000010.1"/>
</dbReference>
<evidence type="ECO:0000256" key="1">
    <source>
        <dbReference type="SAM" id="Phobius"/>
    </source>
</evidence>
<reference evidence="3" key="1">
    <citation type="journal article" date="2019" name="Int. J. Syst. Evol. Microbiol.">
        <title>The Global Catalogue of Microorganisms (GCM) 10K type strain sequencing project: providing services to taxonomists for standard genome sequencing and annotation.</title>
        <authorList>
            <consortium name="The Broad Institute Genomics Platform"/>
            <consortium name="The Broad Institute Genome Sequencing Center for Infectious Disease"/>
            <person name="Wu L."/>
            <person name="Ma J."/>
        </authorList>
    </citation>
    <scope>NUCLEOTIDE SEQUENCE [LARGE SCALE GENOMIC DNA]</scope>
    <source>
        <strain evidence="3">CCM 320</strain>
    </source>
</reference>
<gene>
    <name evidence="2" type="ORF">ACFOEJ_06255</name>
</gene>
<keyword evidence="1" id="KW-1133">Transmembrane helix</keyword>
<comment type="caution">
    <text evidence="2">The sequence shown here is derived from an EMBL/GenBank/DDBJ whole genome shotgun (WGS) entry which is preliminary data.</text>
</comment>
<evidence type="ECO:0000313" key="2">
    <source>
        <dbReference type="EMBL" id="MFC3210664.1"/>
    </source>
</evidence>
<evidence type="ECO:0000313" key="3">
    <source>
        <dbReference type="Proteomes" id="UP001595625"/>
    </source>
</evidence>
<accession>A0ABV7KMM9</accession>
<dbReference type="Proteomes" id="UP001595625">
    <property type="component" value="Unassembled WGS sequence"/>
</dbReference>
<feature type="transmembrane region" description="Helical" evidence="1">
    <location>
        <begin position="16"/>
        <end position="33"/>
    </location>
</feature>
<name>A0ABV7KMM9_PLAOK</name>
<protein>
    <submittedName>
        <fullName evidence="2">Uncharacterized protein</fullName>
    </submittedName>
</protein>
<organism evidence="2 3">
    <name type="scientific">Planomicrobium okeanokoites</name>
    <name type="common">Planococcus okeanokoites</name>
    <name type="synonym">Flavobacterium okeanokoites</name>
    <dbReference type="NCBI Taxonomy" id="244"/>
    <lineage>
        <taxon>Bacteria</taxon>
        <taxon>Bacillati</taxon>
        <taxon>Bacillota</taxon>
        <taxon>Bacilli</taxon>
        <taxon>Bacillales</taxon>
        <taxon>Caryophanaceae</taxon>
        <taxon>Planomicrobium</taxon>
    </lineage>
</organism>
<keyword evidence="1" id="KW-0812">Transmembrane</keyword>
<keyword evidence="3" id="KW-1185">Reference proteome</keyword>
<feature type="transmembrane region" description="Helical" evidence="1">
    <location>
        <begin position="39"/>
        <end position="58"/>
    </location>
</feature>
<proteinExistence type="predicted"/>
<dbReference type="EMBL" id="JBHRUJ010000010">
    <property type="protein sequence ID" value="MFC3210664.1"/>
    <property type="molecule type" value="Genomic_DNA"/>
</dbReference>
<sequence>MLESYRKLNSKEKLKRTLGISVLTIILIVWLFAFSDFSILIKLIFTFMLIVAGVYQTLRDYKKFKEDE</sequence>
<keyword evidence="1" id="KW-0472">Membrane</keyword>